<accession>R0KRP1</accession>
<reference evidence="1 2" key="2">
    <citation type="journal article" date="2013" name="PLoS Genet.">
        <title>Comparative genome structure, secondary metabolite, and effector coding capacity across Cochliobolus pathogens.</title>
        <authorList>
            <person name="Condon B.J."/>
            <person name="Leng Y."/>
            <person name="Wu D."/>
            <person name="Bushley K.E."/>
            <person name="Ohm R.A."/>
            <person name="Otillar R."/>
            <person name="Martin J."/>
            <person name="Schackwitz W."/>
            <person name="Grimwood J."/>
            <person name="MohdZainudin N."/>
            <person name="Xue C."/>
            <person name="Wang R."/>
            <person name="Manning V.A."/>
            <person name="Dhillon B."/>
            <person name="Tu Z.J."/>
            <person name="Steffenson B.J."/>
            <person name="Salamov A."/>
            <person name="Sun H."/>
            <person name="Lowry S."/>
            <person name="LaButti K."/>
            <person name="Han J."/>
            <person name="Copeland A."/>
            <person name="Lindquist E."/>
            <person name="Barry K."/>
            <person name="Schmutz J."/>
            <person name="Baker S.E."/>
            <person name="Ciuffetti L.M."/>
            <person name="Grigoriev I.V."/>
            <person name="Zhong S."/>
            <person name="Turgeon B.G."/>
        </authorList>
    </citation>
    <scope>NUCLEOTIDE SEQUENCE [LARGE SCALE GENOMIC DNA]</scope>
    <source>
        <strain evidence="2">28A</strain>
    </source>
</reference>
<organism evidence="1 2">
    <name type="scientific">Exserohilum turcicum (strain 28A)</name>
    <name type="common">Northern leaf blight fungus</name>
    <name type="synonym">Setosphaeria turcica</name>
    <dbReference type="NCBI Taxonomy" id="671987"/>
    <lineage>
        <taxon>Eukaryota</taxon>
        <taxon>Fungi</taxon>
        <taxon>Dikarya</taxon>
        <taxon>Ascomycota</taxon>
        <taxon>Pezizomycotina</taxon>
        <taxon>Dothideomycetes</taxon>
        <taxon>Pleosporomycetidae</taxon>
        <taxon>Pleosporales</taxon>
        <taxon>Pleosporineae</taxon>
        <taxon>Pleosporaceae</taxon>
        <taxon>Exserohilum</taxon>
    </lineage>
</organism>
<evidence type="ECO:0000313" key="2">
    <source>
        <dbReference type="Proteomes" id="UP000016935"/>
    </source>
</evidence>
<name>R0KRP1_EXST2</name>
<gene>
    <name evidence="1" type="ORF">SETTUDRAFT_167326</name>
</gene>
<sequence>MNYALKFLVSSGKGDRGADEGATYLFCWPLSSLQHGSYNNLRGKSQAAFNRAAV</sequence>
<protein>
    <submittedName>
        <fullName evidence="1">Uncharacterized protein</fullName>
    </submittedName>
</protein>
<dbReference type="RefSeq" id="XP_008022319.1">
    <property type="nucleotide sequence ID" value="XM_008024128.1"/>
</dbReference>
<dbReference type="Proteomes" id="UP000016935">
    <property type="component" value="Unassembled WGS sequence"/>
</dbReference>
<dbReference type="GeneID" id="19400134"/>
<dbReference type="EMBL" id="KB908493">
    <property type="protein sequence ID" value="EOA90492.1"/>
    <property type="molecule type" value="Genomic_DNA"/>
</dbReference>
<keyword evidence="2" id="KW-1185">Reference proteome</keyword>
<dbReference type="AlphaFoldDB" id="R0KRP1"/>
<dbReference type="HOGENOM" id="CLU_3051903_0_0_1"/>
<reference evidence="1 2" key="1">
    <citation type="journal article" date="2012" name="PLoS Pathog.">
        <title>Diverse lifestyles and strategies of plant pathogenesis encoded in the genomes of eighteen Dothideomycetes fungi.</title>
        <authorList>
            <person name="Ohm R.A."/>
            <person name="Feau N."/>
            <person name="Henrissat B."/>
            <person name="Schoch C.L."/>
            <person name="Horwitz B.A."/>
            <person name="Barry K.W."/>
            <person name="Condon B.J."/>
            <person name="Copeland A.C."/>
            <person name="Dhillon B."/>
            <person name="Glaser F."/>
            <person name="Hesse C.N."/>
            <person name="Kosti I."/>
            <person name="LaButti K."/>
            <person name="Lindquist E.A."/>
            <person name="Lucas S."/>
            <person name="Salamov A.A."/>
            <person name="Bradshaw R.E."/>
            <person name="Ciuffetti L."/>
            <person name="Hamelin R.C."/>
            <person name="Kema G.H.J."/>
            <person name="Lawrence C."/>
            <person name="Scott J.A."/>
            <person name="Spatafora J.W."/>
            <person name="Turgeon B.G."/>
            <person name="de Wit P.J.G.M."/>
            <person name="Zhong S."/>
            <person name="Goodwin S.B."/>
            <person name="Grigoriev I.V."/>
        </authorList>
    </citation>
    <scope>NUCLEOTIDE SEQUENCE [LARGE SCALE GENOMIC DNA]</scope>
    <source>
        <strain evidence="2">28A</strain>
    </source>
</reference>
<evidence type="ECO:0000313" key="1">
    <source>
        <dbReference type="EMBL" id="EOA90492.1"/>
    </source>
</evidence>
<proteinExistence type="predicted"/>